<dbReference type="PROSITE" id="PS00136">
    <property type="entry name" value="SUBTILASE_ASP"/>
    <property type="match status" value="1"/>
</dbReference>
<dbReference type="GO" id="GO:0006508">
    <property type="term" value="P:proteolysis"/>
    <property type="evidence" value="ECO:0007669"/>
    <property type="project" value="UniProtKB-KW"/>
</dbReference>
<dbReference type="PROSITE" id="PS00137">
    <property type="entry name" value="SUBTILASE_HIS"/>
    <property type="match status" value="1"/>
</dbReference>
<keyword evidence="2 6" id="KW-0645">Protease</keyword>
<dbReference type="Gene3D" id="3.40.50.200">
    <property type="entry name" value="Peptidase S8/S53 domain"/>
    <property type="match status" value="1"/>
</dbReference>
<name>A0A7J3ZAF9_9CREN</name>
<dbReference type="InterPro" id="IPR011050">
    <property type="entry name" value="Pectin_lyase_fold/virulence"/>
</dbReference>
<dbReference type="PRINTS" id="PR00723">
    <property type="entry name" value="SUBTILISIN"/>
</dbReference>
<dbReference type="InterPro" id="IPR000209">
    <property type="entry name" value="Peptidase_S8/S53_dom"/>
</dbReference>
<dbReference type="PROSITE" id="PS51892">
    <property type="entry name" value="SUBTILASE"/>
    <property type="match status" value="1"/>
</dbReference>
<dbReference type="InterPro" id="IPR012334">
    <property type="entry name" value="Pectin_lyas_fold"/>
</dbReference>
<evidence type="ECO:0000256" key="5">
    <source>
        <dbReference type="PIRSR" id="PIRSR615500-1"/>
    </source>
</evidence>
<evidence type="ECO:0000256" key="1">
    <source>
        <dbReference type="ARBA" id="ARBA00011073"/>
    </source>
</evidence>
<dbReference type="SUPFAM" id="SSF52743">
    <property type="entry name" value="Subtilisin-like"/>
    <property type="match status" value="1"/>
</dbReference>
<dbReference type="EMBL" id="DRYQ01000109">
    <property type="protein sequence ID" value="HHQ51173.1"/>
    <property type="molecule type" value="Genomic_DNA"/>
</dbReference>
<reference evidence="9" key="1">
    <citation type="journal article" date="2020" name="mSystems">
        <title>Genome- and Community-Level Interaction Insights into Carbon Utilization and Element Cycling Functions of Hydrothermarchaeota in Hydrothermal Sediment.</title>
        <authorList>
            <person name="Zhou Z."/>
            <person name="Liu Y."/>
            <person name="Xu W."/>
            <person name="Pan J."/>
            <person name="Luo Z.H."/>
            <person name="Li M."/>
        </authorList>
    </citation>
    <scope>NUCLEOTIDE SEQUENCE [LARGE SCALE GENOMIC DNA]</scope>
    <source>
        <strain evidence="9">SpSt-1105</strain>
    </source>
</reference>
<proteinExistence type="inferred from homology"/>
<dbReference type="InterPro" id="IPR022398">
    <property type="entry name" value="Peptidase_S8_His-AS"/>
</dbReference>
<dbReference type="CDD" id="cd07487">
    <property type="entry name" value="Peptidases_S8_1"/>
    <property type="match status" value="1"/>
</dbReference>
<protein>
    <recommendedName>
        <fullName evidence="10">Peptidase S8/S53 domain-containing protein</fullName>
    </recommendedName>
</protein>
<comment type="similarity">
    <text evidence="1 6">Belongs to the peptidase S8 family.</text>
</comment>
<evidence type="ECO:0000256" key="3">
    <source>
        <dbReference type="ARBA" id="ARBA00022801"/>
    </source>
</evidence>
<feature type="domain" description="Right handed beta helix" evidence="8">
    <location>
        <begin position="1311"/>
        <end position="1441"/>
    </location>
</feature>
<dbReference type="InterPro" id="IPR015500">
    <property type="entry name" value="Peptidase_S8_subtilisin-rel"/>
</dbReference>
<feature type="domain" description="Peptidase S8/S53" evidence="7">
    <location>
        <begin position="234"/>
        <end position="524"/>
    </location>
</feature>
<dbReference type="Pfam" id="PF00082">
    <property type="entry name" value="Peptidase_S8"/>
    <property type="match status" value="1"/>
</dbReference>
<evidence type="ECO:0000256" key="4">
    <source>
        <dbReference type="ARBA" id="ARBA00022825"/>
    </source>
</evidence>
<feature type="active site" description="Charge relay system" evidence="5">
    <location>
        <position position="484"/>
    </location>
</feature>
<dbReference type="InterPro" id="IPR050131">
    <property type="entry name" value="Peptidase_S8_subtilisin-like"/>
</dbReference>
<accession>A0A7J3ZAF9</accession>
<evidence type="ECO:0000256" key="2">
    <source>
        <dbReference type="ARBA" id="ARBA00022670"/>
    </source>
</evidence>
<evidence type="ECO:0008006" key="10">
    <source>
        <dbReference type="Google" id="ProtNLM"/>
    </source>
</evidence>
<evidence type="ECO:0000259" key="7">
    <source>
        <dbReference type="Pfam" id="PF00082"/>
    </source>
</evidence>
<organism evidence="9">
    <name type="scientific">Ignisphaera aggregans</name>
    <dbReference type="NCBI Taxonomy" id="334771"/>
    <lineage>
        <taxon>Archaea</taxon>
        <taxon>Thermoproteota</taxon>
        <taxon>Thermoprotei</taxon>
        <taxon>Desulfurococcales</taxon>
        <taxon>Desulfurococcaceae</taxon>
        <taxon>Ignisphaera</taxon>
    </lineage>
</organism>
<dbReference type="Pfam" id="PF13229">
    <property type="entry name" value="Beta_helix"/>
    <property type="match status" value="2"/>
</dbReference>
<dbReference type="SUPFAM" id="SSF51126">
    <property type="entry name" value="Pectin lyase-like"/>
    <property type="match status" value="3"/>
</dbReference>
<dbReference type="PROSITE" id="PS00138">
    <property type="entry name" value="SUBTILASE_SER"/>
    <property type="match status" value="1"/>
</dbReference>
<sequence length="1761" mass="192951">MVRCRGRCIKALFASICIITLIFLSGLDSAALIASLNGIELGNVKEYISAGAVYKPLHTPVANNGRSIRLVNVTLITGDAVLAMVAENGTVLAISIYPADPGKLGQNFLVLKMRNSTYVIPSSVSLSTFDIELFNIDLLIREGYAELPYIPVIIQGYDVATVNALAAQLTARGLKVARKFSIIPALVTRIPKDRVVELPRGVRKVWLDRKVYANLYESAPLIGAPYAWNLGINGSGARIAILDTGIDPRHPDFYFPNGTSKIEIAVSFVDYDFDEIPDEPPDDYHGHGTHVASIAAGTGALSAMFRGIAYGATLWNVKVLGKDGWGYTSWIIAGIEFAALGPDGQPNTGDEADILSLSLGTPERTDGTDPLSLACDKAVELGRVVVVAAGNWGPDYFTIGTPAAARKVITVGASDKYDLLAWFSSRGPTVDFRIKPDIVAPGVSIWAALARGSHLEYLANQSQVPATDVDGDGRYDYVALSGTSMAAPHVSGVAALLKQLNPYLTPEEVKNILISTAKDLGYNIYEQGGGRVDVEAAINTLILVEPATISLGLTTEDAAINTTIKFTFKPLIPVPPDITNITIILEAIVRDIKTGRVFNITILNASTLTIPLYESRAVQLTIDTRVPGSIYEGKVVAKVIDGPWANRTIHAIFGFASLNNVTIKMIDRSGYPAAYKPIVIFEHNATFYLLTETDENGEARVYLPDGEFYIIGRDWDYEVHADVWVIVDRVPIYEDTVVVLDAREAKEVYLDPAKPNQVFAAKSVSISYSVAGLLSTSLWYYPSTALTYITNTTLDVSFSYEYYDMNYFNVVDPSIIDAPEWHNLVYWQSGITPPVTYVADYNNLVKRVTEYRVPMTPTLAALFIQHKLPLFDEFDEYYFYYFSEEFVWFMNVPRARVEWLTPGIPYLTFYIKYNDPPWTYTPYWFYAYWPFTKEIYPPGEVREVFGGHPLSTHFLVLVGPNWLDIVSDLYMDTYGHTLWWTDYGLVRIYRNESLIVEENIWDCFWYEWYDDPRPARYRVEIESWSELWISNYTYAVLKFTVINETAYYAPPSLYIDVPCLTLNNTCLADEVIVNIYVNDPRISSEANVMLLFSIDDGITWIDAEPRERNPGDPYSFSLRVPRNTHVSLWVTAVDENGSSTSVMIYRAFYVETPVVITVGPPGSGANYTSIRGAVQVAPPYAIIKVLPGTYDEALIVIDKPLTIAADPEAVVIGVVPFYIVDTKTVLRGLTISGTIGIFASNSGVEILSSRIVGGTVGIVSLDSTLTIKNSEVLYNSKDGLALFRNSKAVIINSSFGYNEGAGILAAEYSYAVIRNSTVYNNTWGIILYDYAGLSISNAVIHSNSLEGIAVLSSGSVVIDSSKIHDNYHGLTLRGHSYTVISGSQIVSNKEAGIVVADSADVMINNSSIADNKYGVTSYDEAKVLIYNTSVISVNEAVLATRYSRIDLASSVTASAKAAGVLAIEDSRVTIHDSMVYGFGWVGIAGYGRTAVTIMSSHVVNATWEAVLAWENANITIVNTVIADSGRGVTAGMNSTVLISDTKIRNVTYEGLLVTGGATATVSNVSISQSGISGISAYDYAKLSVINATINESKWASIALFHNAVANVTSSILTLSEANGIVMFDNAQLHIELSKVGLNMWGIVMFGNSSATLKRVELFNNTWDGIVTWDNSTAYIENSTIKFNRYGITAYHNATVVVHYSSIVGNTDFGALCYSTKPVVATNNWWGDPSGPYHPVLNPGGKGDKVSDSVIFEPWLTSPPQQ</sequence>
<feature type="active site" description="Charge relay system" evidence="5">
    <location>
        <position position="287"/>
    </location>
</feature>
<evidence type="ECO:0000259" key="8">
    <source>
        <dbReference type="Pfam" id="PF13229"/>
    </source>
</evidence>
<keyword evidence="3 6" id="KW-0378">Hydrolase</keyword>
<dbReference type="GO" id="GO:0004252">
    <property type="term" value="F:serine-type endopeptidase activity"/>
    <property type="evidence" value="ECO:0007669"/>
    <property type="project" value="InterPro"/>
</dbReference>
<dbReference type="InterPro" id="IPR023828">
    <property type="entry name" value="Peptidase_S8_Ser-AS"/>
</dbReference>
<evidence type="ECO:0000256" key="6">
    <source>
        <dbReference type="RuleBase" id="RU003355"/>
    </source>
</evidence>
<dbReference type="InterPro" id="IPR036852">
    <property type="entry name" value="Peptidase_S8/S53_dom_sf"/>
</dbReference>
<dbReference type="PANTHER" id="PTHR43806:SF65">
    <property type="entry name" value="SERINE PROTEASE APRX"/>
    <property type="match status" value="1"/>
</dbReference>
<comment type="caution">
    <text evidence="9">The sequence shown here is derived from an EMBL/GenBank/DDBJ whole genome shotgun (WGS) entry which is preliminary data.</text>
</comment>
<feature type="active site" description="Charge relay system" evidence="5">
    <location>
        <position position="243"/>
    </location>
</feature>
<dbReference type="InterPro" id="IPR006626">
    <property type="entry name" value="PbH1"/>
</dbReference>
<keyword evidence="4 6" id="KW-0720">Serine protease</keyword>
<evidence type="ECO:0000313" key="9">
    <source>
        <dbReference type="EMBL" id="HHQ51173.1"/>
    </source>
</evidence>
<dbReference type="PANTHER" id="PTHR43806">
    <property type="entry name" value="PEPTIDASE S8"/>
    <property type="match status" value="1"/>
</dbReference>
<dbReference type="InterPro" id="IPR023827">
    <property type="entry name" value="Peptidase_S8_Asp-AS"/>
</dbReference>
<dbReference type="InterPro" id="IPR039448">
    <property type="entry name" value="Beta_helix"/>
</dbReference>
<gene>
    <name evidence="9" type="ORF">ENM66_07500</name>
</gene>
<dbReference type="Gene3D" id="2.160.20.10">
    <property type="entry name" value="Single-stranded right-handed beta-helix, Pectin lyase-like"/>
    <property type="match status" value="2"/>
</dbReference>
<dbReference type="SMART" id="SM00710">
    <property type="entry name" value="PbH1"/>
    <property type="match status" value="14"/>
</dbReference>
<feature type="domain" description="Right handed beta helix" evidence="8">
    <location>
        <begin position="1572"/>
        <end position="1723"/>
    </location>
</feature>